<dbReference type="InterPro" id="IPR029058">
    <property type="entry name" value="AB_hydrolase_fold"/>
</dbReference>
<evidence type="ECO:0000313" key="2">
    <source>
        <dbReference type="Proteomes" id="UP001299608"/>
    </source>
</evidence>
<sequence>MALVQGEFYSEALGMDTQITALIPEPSAACTAAAGGRNFPTLYILHGATGTHMDTVLQTELVQLVHIHFPNLAVVMPSGNFSFWTDYQEEYKYGHQYMTYVSKELVSISRSLFPLSGQREDTVIYGLSMGGFGALASGLNHPETFGHVGSQSGMVDIGWAIQTRPFMNLKHRRMFGTAADITDTCYDFYDVTRRLSASADKKPRIFQSWGEDDYLIEINEAYHRHLAALNLDYTWHKIPGPHGWGVHGQGLGLFLDWLKQGMEKEVG</sequence>
<comment type="caution">
    <text evidence="1">The sequence shown here is derived from an EMBL/GenBank/DDBJ whole genome shotgun (WGS) entry which is preliminary data.</text>
</comment>
<dbReference type="RefSeq" id="WP_238053793.1">
    <property type="nucleotide sequence ID" value="NZ_JAKNGE010000031.1"/>
</dbReference>
<dbReference type="Pfam" id="PF00756">
    <property type="entry name" value="Esterase"/>
    <property type="match status" value="1"/>
</dbReference>
<dbReference type="PANTHER" id="PTHR48098">
    <property type="entry name" value="ENTEROCHELIN ESTERASE-RELATED"/>
    <property type="match status" value="1"/>
</dbReference>
<gene>
    <name evidence="1" type="ORF">L0N08_21710</name>
</gene>
<dbReference type="InterPro" id="IPR050583">
    <property type="entry name" value="Mycobacterial_A85_antigen"/>
</dbReference>
<organism evidence="1 2">
    <name type="scientific">Enterocloster aldenensis</name>
    <dbReference type="NCBI Taxonomy" id="358742"/>
    <lineage>
        <taxon>Bacteria</taxon>
        <taxon>Bacillati</taxon>
        <taxon>Bacillota</taxon>
        <taxon>Clostridia</taxon>
        <taxon>Lachnospirales</taxon>
        <taxon>Lachnospiraceae</taxon>
        <taxon>Enterocloster</taxon>
    </lineage>
</organism>
<dbReference type="InterPro" id="IPR000801">
    <property type="entry name" value="Esterase-like"/>
</dbReference>
<reference evidence="1" key="1">
    <citation type="submission" date="2022-01" db="EMBL/GenBank/DDBJ databases">
        <title>Collection of gut derived symbiotic bacterial strains cultured from healthy donors.</title>
        <authorList>
            <person name="Lin H."/>
            <person name="Kohout C."/>
            <person name="Waligurski E."/>
            <person name="Pamer E.G."/>
        </authorList>
    </citation>
    <scope>NUCLEOTIDE SEQUENCE</scope>
    <source>
        <strain evidence="1">DFI.6.55</strain>
    </source>
</reference>
<dbReference type="Gene3D" id="3.40.50.1820">
    <property type="entry name" value="alpha/beta hydrolase"/>
    <property type="match status" value="1"/>
</dbReference>
<accession>A0AAW5BVZ8</accession>
<evidence type="ECO:0008006" key="3">
    <source>
        <dbReference type="Google" id="ProtNLM"/>
    </source>
</evidence>
<proteinExistence type="predicted"/>
<dbReference type="GO" id="GO:0016747">
    <property type="term" value="F:acyltransferase activity, transferring groups other than amino-acyl groups"/>
    <property type="evidence" value="ECO:0007669"/>
    <property type="project" value="TreeGrafter"/>
</dbReference>
<dbReference type="EMBL" id="JAKNGE010000031">
    <property type="protein sequence ID" value="MCG4748042.1"/>
    <property type="molecule type" value="Genomic_DNA"/>
</dbReference>
<evidence type="ECO:0000313" key="1">
    <source>
        <dbReference type="EMBL" id="MCG4748042.1"/>
    </source>
</evidence>
<name>A0AAW5BVZ8_9FIRM</name>
<dbReference type="SUPFAM" id="SSF53474">
    <property type="entry name" value="alpha/beta-Hydrolases"/>
    <property type="match status" value="1"/>
</dbReference>
<dbReference type="PANTHER" id="PTHR48098:SF1">
    <property type="entry name" value="DIACYLGLYCEROL ACYLTRANSFERASE_MYCOLYLTRANSFERASE AG85A"/>
    <property type="match status" value="1"/>
</dbReference>
<dbReference type="Proteomes" id="UP001299608">
    <property type="component" value="Unassembled WGS sequence"/>
</dbReference>
<dbReference type="AlphaFoldDB" id="A0AAW5BVZ8"/>
<protein>
    <recommendedName>
        <fullName evidence="3">Esterase family protein</fullName>
    </recommendedName>
</protein>